<evidence type="ECO:0000259" key="10">
    <source>
        <dbReference type="Pfam" id="PF21478"/>
    </source>
</evidence>
<dbReference type="GO" id="GO:0048046">
    <property type="term" value="C:apoplast"/>
    <property type="evidence" value="ECO:0007669"/>
    <property type="project" value="TreeGrafter"/>
</dbReference>
<feature type="domain" description="Glycine cleavage system P-protein N-terminal" evidence="9">
    <location>
        <begin position="559"/>
        <end position="813"/>
    </location>
</feature>
<keyword evidence="12" id="KW-1185">Reference proteome</keyword>
<dbReference type="GO" id="GO:0009941">
    <property type="term" value="C:chloroplast envelope"/>
    <property type="evidence" value="ECO:0007669"/>
    <property type="project" value="TreeGrafter"/>
</dbReference>
<comment type="function">
    <text evidence="8">The glycine cleavage system catalyzes the degradation of glycine.</text>
</comment>
<evidence type="ECO:0000313" key="11">
    <source>
        <dbReference type="EMBL" id="GFR43829.1"/>
    </source>
</evidence>
<dbReference type="GO" id="GO:0016594">
    <property type="term" value="F:glycine binding"/>
    <property type="evidence" value="ECO:0007669"/>
    <property type="project" value="TreeGrafter"/>
</dbReference>
<comment type="catalytic activity">
    <reaction evidence="6 8">
        <text>N(6)-[(R)-lipoyl]-L-lysyl-[glycine-cleavage complex H protein] + glycine + H(+) = N(6)-[(R)-S(8)-aminomethyldihydrolipoyl]-L-lysyl-[glycine-cleavage complex H protein] + CO2</text>
        <dbReference type="Rhea" id="RHEA:24304"/>
        <dbReference type="Rhea" id="RHEA-COMP:10494"/>
        <dbReference type="Rhea" id="RHEA-COMP:10495"/>
        <dbReference type="ChEBI" id="CHEBI:15378"/>
        <dbReference type="ChEBI" id="CHEBI:16526"/>
        <dbReference type="ChEBI" id="CHEBI:57305"/>
        <dbReference type="ChEBI" id="CHEBI:83099"/>
        <dbReference type="ChEBI" id="CHEBI:83143"/>
        <dbReference type="EC" id="1.4.4.2"/>
    </reaction>
</comment>
<feature type="non-terminal residue" evidence="11">
    <location>
        <position position="1"/>
    </location>
</feature>
<evidence type="ECO:0000256" key="5">
    <source>
        <dbReference type="ARBA" id="ARBA00046415"/>
    </source>
</evidence>
<evidence type="ECO:0000313" key="12">
    <source>
        <dbReference type="Proteomes" id="UP001054857"/>
    </source>
</evidence>
<dbReference type="PANTHER" id="PTHR11773:SF1">
    <property type="entry name" value="GLYCINE DEHYDROGENASE (DECARBOXYLATING), MITOCHONDRIAL"/>
    <property type="match status" value="1"/>
</dbReference>
<dbReference type="InterPro" id="IPR020581">
    <property type="entry name" value="GDC_P"/>
</dbReference>
<dbReference type="InterPro" id="IPR015421">
    <property type="entry name" value="PyrdxlP-dep_Trfase_major"/>
</dbReference>
<protein>
    <recommendedName>
        <fullName evidence="8">Glycine cleavage system P protein</fullName>
        <ecNumber evidence="8">1.4.4.2</ecNumber>
    </recommendedName>
</protein>
<dbReference type="GO" id="GO:0005739">
    <property type="term" value="C:mitochondrion"/>
    <property type="evidence" value="ECO:0007669"/>
    <property type="project" value="UniProtKB-SubCell"/>
</dbReference>
<evidence type="ECO:0000259" key="9">
    <source>
        <dbReference type="Pfam" id="PF02347"/>
    </source>
</evidence>
<proteinExistence type="inferred from homology"/>
<dbReference type="EC" id="1.4.4.2" evidence="8"/>
<sequence>LTLNFVLLGRANAMRRAARLLRGVSQAARSRSGEVQEAVKLFDINGSRLLSTRTQNILGALSHVSSTLPSSFAASGARFIAVDALLPSDDFKPRHNSGSPAEIDAMVQTTGFASLDALIDATVPKAIVRKDGMDLGKYHKGMTESQFLAYFKDMASKNQVYKSFLGQGYYGTHVPPVILRNVLENPGWYTQYTPYQAEIAQGRLESLLSFQTLVCELTGMSISNASLLDEATAAAEAMTMCSALARGKKPKFLISSKCHPQTIAVCESRADGLGLQAVVVDEDKFEYGKDVCGVLVQYPATDGTVADYKALVSAARAAGVKVCVSTDLLALTLLAPPGEWGADIVVGSAQRFGVPMGYGGPHAAFLACHDDYKRLMPGRIIGVSVDAQGKPALRMAMQTREQHIRRDKATSNICTAQALLANMAALYAVYHGPEGLKTIARRVNGLASVLAAGAAKLGHSLPSAPFFDTVTVTVKDGDADKYVQLALGEKMNIRKLSPTAVSIAFDETSSLEDVDALLRVLAGGSQPGFTAASLAPEVEGGVGPFARSSAFLQQPVFNTYHNEHDMLRYLKRLENKDLSLCHSMIPLGSCTMKLNATTEMAAVTWPELANLHPFCPQEQAQGFNEMFRDLAAQLCSITGFDAMSLQPNSGASGEYAGLMAIRAYHISRGDAHRNICIIPVSAHGTNPASAVMAGMKIVTVSTDAEGNVNIAELKAKAEQHSSNLAALMITYPSTHGVYEEGVDEICRIIHQHGGQVYMDGANMNAQVGLTAPGIIGADVCHLNLHKTFCIPHGGGGPGMGPIGVKAHLAPFLPSHPVVPTGGLPTPPPAGEAKPFGTMAAAPYGSALILPISFAYISMMGSEGLTMASKLAILKANYMAKRLSQHYPVLFTGPNGTCAHEFILDLRPLKETSGIEPEDVAKRLMDYGFHAPTMSWPVPGTLMIEPTESESKAELDRFCDAMIFIREEIREIEAGKADRANNLLKHAPHAASVVLSDAWDRPYSRERAAFPAPWVRQAKFWPTVSRVDNVYGDRNLVARLPK</sequence>
<dbReference type="SUPFAM" id="SSF53383">
    <property type="entry name" value="PLP-dependent transferases"/>
    <property type="match status" value="2"/>
</dbReference>
<dbReference type="NCBIfam" id="TIGR00461">
    <property type="entry name" value="gcvP"/>
    <property type="match status" value="1"/>
</dbReference>
<evidence type="ECO:0000256" key="4">
    <source>
        <dbReference type="ARBA" id="ARBA00023002"/>
    </source>
</evidence>
<name>A0AAD3DL28_9CHLO</name>
<evidence type="ECO:0000256" key="7">
    <source>
        <dbReference type="PIRSR" id="PIRSR603437-50"/>
    </source>
</evidence>
<dbReference type="AlphaFoldDB" id="A0AAD3DL28"/>
<dbReference type="EMBL" id="BMAR01000006">
    <property type="protein sequence ID" value="GFR43829.1"/>
    <property type="molecule type" value="Genomic_DNA"/>
</dbReference>
<evidence type="ECO:0000256" key="2">
    <source>
        <dbReference type="ARBA" id="ARBA00010756"/>
    </source>
</evidence>
<dbReference type="GO" id="GO:0019464">
    <property type="term" value="P:glycine decarboxylation via glycine cleavage system"/>
    <property type="evidence" value="ECO:0007669"/>
    <property type="project" value="TreeGrafter"/>
</dbReference>
<comment type="cofactor">
    <cofactor evidence="1 7 8">
        <name>pyridoxal 5'-phosphate</name>
        <dbReference type="ChEBI" id="CHEBI:597326"/>
    </cofactor>
</comment>
<dbReference type="Gene3D" id="3.40.640.10">
    <property type="entry name" value="Type I PLP-dependent aspartate aminotransferase-like (Major domain)"/>
    <property type="match status" value="2"/>
</dbReference>
<keyword evidence="4 8" id="KW-0560">Oxidoreductase</keyword>
<reference evidence="11 12" key="1">
    <citation type="journal article" date="2021" name="Sci. Rep.">
        <title>Genome sequencing of the multicellular alga Astrephomene provides insights into convergent evolution of germ-soma differentiation.</title>
        <authorList>
            <person name="Yamashita S."/>
            <person name="Yamamoto K."/>
            <person name="Matsuzaki R."/>
            <person name="Suzuki S."/>
            <person name="Yamaguchi H."/>
            <person name="Hirooka S."/>
            <person name="Minakuchi Y."/>
            <person name="Miyagishima S."/>
            <person name="Kawachi M."/>
            <person name="Toyoda A."/>
            <person name="Nozaki H."/>
        </authorList>
    </citation>
    <scope>NUCLEOTIDE SEQUENCE [LARGE SCALE GENOMIC DNA]</scope>
    <source>
        <strain evidence="11 12">NIES-4017</strain>
    </source>
</reference>
<comment type="caution">
    <text evidence="11">The sequence shown here is derived from an EMBL/GenBank/DDBJ whole genome shotgun (WGS) entry which is preliminary data.</text>
</comment>
<dbReference type="FunFam" id="3.40.640.10:FF:000007">
    <property type="entry name" value="glycine dehydrogenase (Decarboxylating), mitochondrial"/>
    <property type="match status" value="1"/>
</dbReference>
<evidence type="ECO:0000256" key="8">
    <source>
        <dbReference type="RuleBase" id="RU364056"/>
    </source>
</evidence>
<dbReference type="Pfam" id="PF21478">
    <property type="entry name" value="GcvP2_C"/>
    <property type="match status" value="1"/>
</dbReference>
<evidence type="ECO:0000256" key="1">
    <source>
        <dbReference type="ARBA" id="ARBA00001933"/>
    </source>
</evidence>
<feature type="domain" description="Glycine cleavage system P-protein N-terminal" evidence="9">
    <location>
        <begin position="94"/>
        <end position="521"/>
    </location>
</feature>
<feature type="modified residue" description="N6-(pyridoxal phosphate)lysine" evidence="7">
    <location>
        <position position="786"/>
    </location>
</feature>
<dbReference type="GO" id="GO:0004375">
    <property type="term" value="F:glycine dehydrogenase (decarboxylating) activity"/>
    <property type="evidence" value="ECO:0007669"/>
    <property type="project" value="UniProtKB-UniRule"/>
</dbReference>
<dbReference type="GO" id="GO:0005960">
    <property type="term" value="C:glycine cleavage complex"/>
    <property type="evidence" value="ECO:0007669"/>
    <property type="project" value="TreeGrafter"/>
</dbReference>
<dbReference type="NCBIfam" id="NF003346">
    <property type="entry name" value="PRK04366.1"/>
    <property type="match status" value="1"/>
</dbReference>
<dbReference type="FunFam" id="3.90.1150.10:FF:000007">
    <property type="entry name" value="Glycine dehydrogenase (decarboxylating), mitochondrial"/>
    <property type="match status" value="1"/>
</dbReference>
<dbReference type="GO" id="GO:0030170">
    <property type="term" value="F:pyridoxal phosphate binding"/>
    <property type="evidence" value="ECO:0007669"/>
    <property type="project" value="TreeGrafter"/>
</dbReference>
<dbReference type="CDD" id="cd00613">
    <property type="entry name" value="GDC-P"/>
    <property type="match status" value="2"/>
</dbReference>
<dbReference type="InterPro" id="IPR049316">
    <property type="entry name" value="GDC-P_C"/>
</dbReference>
<keyword evidence="8" id="KW-0809">Transit peptide</keyword>
<dbReference type="FunFam" id="3.40.640.10:FF:000005">
    <property type="entry name" value="Glycine dehydrogenase (decarboxylating), mitochondrial"/>
    <property type="match status" value="1"/>
</dbReference>
<dbReference type="InterPro" id="IPR003437">
    <property type="entry name" value="GcvP"/>
</dbReference>
<keyword evidence="8" id="KW-0496">Mitochondrion</keyword>
<dbReference type="HAMAP" id="MF_00711">
    <property type="entry name" value="GcvP"/>
    <property type="match status" value="1"/>
</dbReference>
<organism evidence="11 12">
    <name type="scientific">Astrephomene gubernaculifera</name>
    <dbReference type="NCBI Taxonomy" id="47775"/>
    <lineage>
        <taxon>Eukaryota</taxon>
        <taxon>Viridiplantae</taxon>
        <taxon>Chlorophyta</taxon>
        <taxon>core chlorophytes</taxon>
        <taxon>Chlorophyceae</taxon>
        <taxon>CS clade</taxon>
        <taxon>Chlamydomonadales</taxon>
        <taxon>Astrephomenaceae</taxon>
        <taxon>Astrephomene</taxon>
    </lineage>
</organism>
<dbReference type="InterPro" id="IPR015424">
    <property type="entry name" value="PyrdxlP-dep_Trfase"/>
</dbReference>
<comment type="subunit">
    <text evidence="5">Homodimer. The glycine cleavage system is composed of four proteins: P, T, L and H.</text>
</comment>
<evidence type="ECO:0000256" key="3">
    <source>
        <dbReference type="ARBA" id="ARBA00022898"/>
    </source>
</evidence>
<dbReference type="InterPro" id="IPR015422">
    <property type="entry name" value="PyrdxlP-dep_Trfase_small"/>
</dbReference>
<dbReference type="Pfam" id="PF02347">
    <property type="entry name" value="GDC-P"/>
    <property type="match status" value="2"/>
</dbReference>
<evidence type="ECO:0000256" key="6">
    <source>
        <dbReference type="ARBA" id="ARBA00049026"/>
    </source>
</evidence>
<comment type="subcellular location">
    <subcellularLocation>
        <location evidence="8">Mitochondrion</location>
    </subcellularLocation>
</comment>
<keyword evidence="3 7" id="KW-0663">Pyridoxal phosphate</keyword>
<feature type="domain" description="Glycine dehydrogenase C-terminal" evidence="10">
    <location>
        <begin position="867"/>
        <end position="988"/>
    </location>
</feature>
<comment type="similarity">
    <text evidence="2 8">Belongs to the GcvP family.</text>
</comment>
<dbReference type="Gene3D" id="3.90.1150.10">
    <property type="entry name" value="Aspartate Aminotransferase, domain 1"/>
    <property type="match status" value="2"/>
</dbReference>
<gene>
    <name evidence="11" type="ORF">Agub_g4950</name>
</gene>
<dbReference type="Proteomes" id="UP001054857">
    <property type="component" value="Unassembled WGS sequence"/>
</dbReference>
<dbReference type="PANTHER" id="PTHR11773">
    <property type="entry name" value="GLYCINE DEHYDROGENASE, DECARBOXYLATING"/>
    <property type="match status" value="1"/>
</dbReference>
<accession>A0AAD3DL28</accession>
<dbReference type="InterPro" id="IPR049315">
    <property type="entry name" value="GDC-P_N"/>
</dbReference>